<feature type="transmembrane region" description="Helical" evidence="5">
    <location>
        <begin position="107"/>
        <end position="126"/>
    </location>
</feature>
<organism evidence="7 8">
    <name type="scientific">SAR86 cluster bacterium</name>
    <dbReference type="NCBI Taxonomy" id="2030880"/>
    <lineage>
        <taxon>Bacteria</taxon>
        <taxon>Pseudomonadati</taxon>
        <taxon>Pseudomonadota</taxon>
        <taxon>Gammaproteobacteria</taxon>
        <taxon>SAR86 cluster</taxon>
    </lineage>
</organism>
<keyword evidence="4 5" id="KW-0472">Membrane</keyword>
<dbReference type="InterPro" id="IPR004481">
    <property type="entry name" value="K/Na/Ca-exchanger"/>
</dbReference>
<dbReference type="InterPro" id="IPR044880">
    <property type="entry name" value="NCX_ion-bd_dom_sf"/>
</dbReference>
<accession>A0A2A5CAM0</accession>
<evidence type="ECO:0000259" key="6">
    <source>
        <dbReference type="Pfam" id="PF01699"/>
    </source>
</evidence>
<evidence type="ECO:0000256" key="5">
    <source>
        <dbReference type="SAM" id="Phobius"/>
    </source>
</evidence>
<dbReference type="PANTHER" id="PTHR10846">
    <property type="entry name" value="SODIUM/POTASSIUM/CALCIUM EXCHANGER"/>
    <property type="match status" value="1"/>
</dbReference>
<comment type="caution">
    <text evidence="7">The sequence shown here is derived from an EMBL/GenBank/DDBJ whole genome shotgun (WGS) entry which is preliminary data.</text>
</comment>
<feature type="transmembrane region" description="Helical" evidence="5">
    <location>
        <begin position="209"/>
        <end position="233"/>
    </location>
</feature>
<feature type="transmembrane region" description="Helical" evidence="5">
    <location>
        <begin position="303"/>
        <end position="320"/>
    </location>
</feature>
<dbReference type="Pfam" id="PF01699">
    <property type="entry name" value="Na_Ca_ex"/>
    <property type="match status" value="2"/>
</dbReference>
<feature type="transmembrane region" description="Helical" evidence="5">
    <location>
        <begin position="80"/>
        <end position="100"/>
    </location>
</feature>
<comment type="subcellular location">
    <subcellularLocation>
        <location evidence="1">Membrane</location>
        <topology evidence="1">Multi-pass membrane protein</topology>
    </subcellularLocation>
</comment>
<reference evidence="8" key="1">
    <citation type="submission" date="2017-08" db="EMBL/GenBank/DDBJ databases">
        <title>A dynamic microbial community with high functional redundancy inhabits the cold, oxic subseafloor aquifer.</title>
        <authorList>
            <person name="Tully B.J."/>
            <person name="Wheat C.G."/>
            <person name="Glazer B.T."/>
            <person name="Huber J.A."/>
        </authorList>
    </citation>
    <scope>NUCLEOTIDE SEQUENCE [LARGE SCALE GENOMIC DNA]</scope>
</reference>
<evidence type="ECO:0000256" key="1">
    <source>
        <dbReference type="ARBA" id="ARBA00004141"/>
    </source>
</evidence>
<dbReference type="GO" id="GO:0005886">
    <property type="term" value="C:plasma membrane"/>
    <property type="evidence" value="ECO:0007669"/>
    <property type="project" value="TreeGrafter"/>
</dbReference>
<gene>
    <name evidence="7" type="ORF">COA71_10290</name>
</gene>
<evidence type="ECO:0000256" key="2">
    <source>
        <dbReference type="ARBA" id="ARBA00022692"/>
    </source>
</evidence>
<dbReference type="GO" id="GO:0006874">
    <property type="term" value="P:intracellular calcium ion homeostasis"/>
    <property type="evidence" value="ECO:0007669"/>
    <property type="project" value="TreeGrafter"/>
</dbReference>
<dbReference type="Proteomes" id="UP000228987">
    <property type="component" value="Unassembled WGS sequence"/>
</dbReference>
<keyword evidence="2 5" id="KW-0812">Transmembrane</keyword>
<feature type="transmembrane region" description="Helical" evidence="5">
    <location>
        <begin position="176"/>
        <end position="197"/>
    </location>
</feature>
<feature type="transmembrane region" description="Helical" evidence="5">
    <location>
        <begin position="245"/>
        <end position="265"/>
    </location>
</feature>
<dbReference type="InterPro" id="IPR004837">
    <property type="entry name" value="NaCa_Exmemb"/>
</dbReference>
<evidence type="ECO:0000256" key="4">
    <source>
        <dbReference type="ARBA" id="ARBA00023136"/>
    </source>
</evidence>
<dbReference type="EMBL" id="NVWI01000008">
    <property type="protein sequence ID" value="PCJ40625.1"/>
    <property type="molecule type" value="Genomic_DNA"/>
</dbReference>
<name>A0A2A5CAM0_9GAMM</name>
<feature type="transmembrane region" description="Helical" evidence="5">
    <location>
        <begin position="132"/>
        <end position="148"/>
    </location>
</feature>
<feature type="domain" description="Sodium/calcium exchanger membrane region" evidence="6">
    <location>
        <begin position="175"/>
        <end position="320"/>
    </location>
</feature>
<dbReference type="AlphaFoldDB" id="A0A2A5CAM0"/>
<protein>
    <submittedName>
        <fullName evidence="7">Calcium/sodium antiporter</fullName>
    </submittedName>
</protein>
<dbReference type="GO" id="GO:0008273">
    <property type="term" value="F:calcium, potassium:sodium antiporter activity"/>
    <property type="evidence" value="ECO:0007669"/>
    <property type="project" value="TreeGrafter"/>
</dbReference>
<proteinExistence type="predicted"/>
<dbReference type="NCBIfam" id="TIGR00367">
    <property type="entry name" value="calcium/sodium antiporter"/>
    <property type="match status" value="1"/>
</dbReference>
<dbReference type="PANTHER" id="PTHR10846:SF8">
    <property type="entry name" value="INNER MEMBRANE PROTEIN YRBG"/>
    <property type="match status" value="1"/>
</dbReference>
<sequence length="321" mass="33743">MQYVLFTLGIIGGIIGLVWSADRFVLGASTTARNLGVSTLVIGLTIVSFGTSAPEIVTSATAALSGSPELAIGNVLGSNIANIGLVLGLTALICPIIIPASLLKEELPALLIVTLAALIIFLDLYLNWVDGVILLVLLVCFTLFVFKIKGSLSETHLAEDEEVSEFITDISTAKSLGLMLFGLILLIISANALVYGATGIARALGVSELVIGLTIVAIGTSLPELAASVTSVLKGHHDLAIGNIIGSNILNLLLVLPVPAFLAPLHIDAIVLWRDGGVMLAMTLVLTVFLIMKIKSGKKFGRFFGAVLMLLYLTYTTFLFV</sequence>
<feature type="domain" description="Sodium/calcium exchanger membrane region" evidence="6">
    <location>
        <begin position="7"/>
        <end position="146"/>
    </location>
</feature>
<evidence type="ECO:0000313" key="7">
    <source>
        <dbReference type="EMBL" id="PCJ40625.1"/>
    </source>
</evidence>
<evidence type="ECO:0000313" key="8">
    <source>
        <dbReference type="Proteomes" id="UP000228987"/>
    </source>
</evidence>
<dbReference type="Gene3D" id="1.20.1420.30">
    <property type="entry name" value="NCX, central ion-binding region"/>
    <property type="match status" value="1"/>
</dbReference>
<keyword evidence="3 5" id="KW-1133">Transmembrane helix</keyword>
<feature type="transmembrane region" description="Helical" evidence="5">
    <location>
        <begin position="271"/>
        <end position="291"/>
    </location>
</feature>
<evidence type="ECO:0000256" key="3">
    <source>
        <dbReference type="ARBA" id="ARBA00022989"/>
    </source>
</evidence>
<dbReference type="GO" id="GO:0005262">
    <property type="term" value="F:calcium channel activity"/>
    <property type="evidence" value="ECO:0007669"/>
    <property type="project" value="TreeGrafter"/>
</dbReference>